<dbReference type="InterPro" id="IPR011979">
    <property type="entry name" value="Antitox_Xre"/>
</dbReference>
<evidence type="ECO:0000313" key="4">
    <source>
        <dbReference type="Proteomes" id="UP000182983"/>
    </source>
</evidence>
<dbReference type="InterPro" id="IPR046847">
    <property type="entry name" value="Xre-like_HTH"/>
</dbReference>
<name>A0A1H6JRC3_MAGFU</name>
<feature type="domain" description="Antitoxin Xre/MbcA/ParS-like toxin-binding" evidence="1">
    <location>
        <begin position="91"/>
        <end position="140"/>
    </location>
</feature>
<reference evidence="4" key="1">
    <citation type="submission" date="2016-10" db="EMBL/GenBank/DDBJ databases">
        <authorList>
            <person name="Varghese N."/>
            <person name="Submissions S."/>
        </authorList>
    </citation>
    <scope>NUCLEOTIDE SEQUENCE [LARGE SCALE GENOMIC DNA]</scope>
    <source>
        <strain evidence="4">DSM 13234</strain>
    </source>
</reference>
<gene>
    <name evidence="3" type="ORF">SAMN04244559_03205</name>
</gene>
<dbReference type="Pfam" id="PF09722">
    <property type="entry name" value="Xre_MbcA_ParS_C"/>
    <property type="match status" value="1"/>
</dbReference>
<protein>
    <submittedName>
        <fullName evidence="3">Putative toxin-antitoxin system antitoxin component, TIGR02293 family</fullName>
    </submittedName>
</protein>
<evidence type="ECO:0000259" key="1">
    <source>
        <dbReference type="Pfam" id="PF09722"/>
    </source>
</evidence>
<proteinExistence type="predicted"/>
<organism evidence="3 4">
    <name type="scientific">Magnetospirillum fulvum</name>
    <name type="common">Rhodospirillum fulvum</name>
    <dbReference type="NCBI Taxonomy" id="1082"/>
    <lineage>
        <taxon>Bacteria</taxon>
        <taxon>Pseudomonadati</taxon>
        <taxon>Pseudomonadota</taxon>
        <taxon>Alphaproteobacteria</taxon>
        <taxon>Rhodospirillales</taxon>
        <taxon>Rhodospirillaceae</taxon>
        <taxon>Magnetospirillum</taxon>
    </lineage>
</organism>
<dbReference type="NCBIfam" id="TIGR02293">
    <property type="entry name" value="TAS_TIGR02293"/>
    <property type="match status" value="1"/>
</dbReference>
<dbReference type="Proteomes" id="UP000182983">
    <property type="component" value="Unassembled WGS sequence"/>
</dbReference>
<dbReference type="GO" id="GO:0003677">
    <property type="term" value="F:DNA binding"/>
    <property type="evidence" value="ECO:0007669"/>
    <property type="project" value="InterPro"/>
</dbReference>
<evidence type="ECO:0000259" key="2">
    <source>
        <dbReference type="Pfam" id="PF20432"/>
    </source>
</evidence>
<feature type="domain" description="Antitoxin Xre-like helix-turn-helix" evidence="2">
    <location>
        <begin position="26"/>
        <end position="86"/>
    </location>
</feature>
<dbReference type="Pfam" id="PF20432">
    <property type="entry name" value="Xre-like-HTH"/>
    <property type="match status" value="1"/>
</dbReference>
<evidence type="ECO:0000313" key="3">
    <source>
        <dbReference type="EMBL" id="SEH62433.1"/>
    </source>
</evidence>
<sequence>MNTAGQAFQVVGGCEVLGIEISHGMDLVRAVRRGFPAQAVQHLLDNGRLTLAELDHVVMPRKTWSNRKRAGTLTSEQSDRLIRVARVLALAEETFADRSKGHDWLRRTTTSLGGERPLDLLDTEEGAREVETILGRIAHGIAV</sequence>
<dbReference type="AlphaFoldDB" id="A0A1H6JRC3"/>
<accession>A0A1H6JRC3</accession>
<dbReference type="InterPro" id="IPR024467">
    <property type="entry name" value="Xre/MbcA/ParS-like_toxin-bd"/>
</dbReference>
<dbReference type="OrthoDB" id="5918037at2"/>
<dbReference type="RefSeq" id="WP_074770357.1">
    <property type="nucleotide sequence ID" value="NZ_FNWO01000018.1"/>
</dbReference>
<keyword evidence="4" id="KW-1185">Reference proteome</keyword>
<dbReference type="EMBL" id="FNWO01000018">
    <property type="protein sequence ID" value="SEH62433.1"/>
    <property type="molecule type" value="Genomic_DNA"/>
</dbReference>